<feature type="region of interest" description="Disordered" evidence="4">
    <location>
        <begin position="427"/>
        <end position="448"/>
    </location>
</feature>
<dbReference type="Gene3D" id="3.80.10.10">
    <property type="entry name" value="Ribonuclease Inhibitor"/>
    <property type="match status" value="1"/>
</dbReference>
<evidence type="ECO:0000313" key="6">
    <source>
        <dbReference type="EMBL" id="EEN54514.1"/>
    </source>
</evidence>
<sequence>MGFVFQGTFWATSPIVHWISGFKTLHKEHLRRPGRSEGRSGGNSPDVVLRTTRKSMKVRCSNTNLTAIPLDIPANADSFTLSSSCSIRNVSYLPPLPRLRTLELERNCIESFSWVSLRVLPNLEFLDLSGNRLRYVKLDTVIQHLPKLRTVDLRFNKLASFSEYELGRPQVTYMLINNNPFHCDCEISWLIVKMTCLQDCKGKERQDCCSRCSACFLVKSLKMGAHVCSSPSELNKLHLSNVSAKLTGCGVHQPTTEPEAMAVTSTVFLTDDNENQFETENQLQHNKTSMSIIPTGSAQTMKTSSLNATPTTKQEDDDKLSILYILTTVMGTILALTVVLCVIGFTIKHKLCCDCRKDVNIGADHSILVPTAPQTVDHTYDNPEGDLDGVDLTITGESQGTSSTTNHIYSVEEGMDDVRGADTNGRETTAPTTDHVYSNEEDLDNGTETTAQTTNCMYAIEEDIGVTAPIRNKLYNTRGAITVGTKTATSQIYSVEEDLDNGTGTTTTNSIYSTDEGLDDGLGTVTDGTTTVSTAANHTDSID</sequence>
<evidence type="ECO:0000256" key="3">
    <source>
        <dbReference type="ARBA" id="ARBA00022737"/>
    </source>
</evidence>
<evidence type="ECO:0000256" key="4">
    <source>
        <dbReference type="SAM" id="MobiDB-lite"/>
    </source>
</evidence>
<evidence type="ECO:0000256" key="2">
    <source>
        <dbReference type="ARBA" id="ARBA00022729"/>
    </source>
</evidence>
<dbReference type="PANTHER" id="PTHR24369">
    <property type="entry name" value="ANTIGEN BSP, PUTATIVE-RELATED"/>
    <property type="match status" value="1"/>
</dbReference>
<evidence type="ECO:0000256" key="5">
    <source>
        <dbReference type="SAM" id="Phobius"/>
    </source>
</evidence>
<proteinExistence type="predicted"/>
<dbReference type="InterPro" id="IPR032675">
    <property type="entry name" value="LRR_dom_sf"/>
</dbReference>
<gene>
    <name evidence="6" type="ORF">BRAFLDRAFT_66879</name>
</gene>
<dbReference type="AlphaFoldDB" id="C3YZ06"/>
<keyword evidence="1" id="KW-0433">Leucine-rich repeat</keyword>
<keyword evidence="3" id="KW-0677">Repeat</keyword>
<dbReference type="eggNOG" id="KOG0619">
    <property type="taxonomic scope" value="Eukaryota"/>
</dbReference>
<evidence type="ECO:0000256" key="1">
    <source>
        <dbReference type="ARBA" id="ARBA00022614"/>
    </source>
</evidence>
<dbReference type="InterPro" id="IPR003591">
    <property type="entry name" value="Leu-rich_rpt_typical-subtyp"/>
</dbReference>
<protein>
    <recommendedName>
        <fullName evidence="7">LRRCT domain-containing protein</fullName>
    </recommendedName>
</protein>
<dbReference type="SUPFAM" id="SSF52058">
    <property type="entry name" value="L domain-like"/>
    <property type="match status" value="1"/>
</dbReference>
<dbReference type="InParanoid" id="C3YZ06"/>
<dbReference type="FunFam" id="3.80.10.10:FF:002022">
    <property type="entry name" value="Uncharacterized protein"/>
    <property type="match status" value="1"/>
</dbReference>
<dbReference type="InterPro" id="IPR001611">
    <property type="entry name" value="Leu-rich_rpt"/>
</dbReference>
<dbReference type="SMART" id="SM00369">
    <property type="entry name" value="LRR_TYP"/>
    <property type="match status" value="3"/>
</dbReference>
<evidence type="ECO:0008006" key="7">
    <source>
        <dbReference type="Google" id="ProtNLM"/>
    </source>
</evidence>
<accession>C3YZ06</accession>
<keyword evidence="5" id="KW-0472">Membrane</keyword>
<keyword evidence="5" id="KW-0812">Transmembrane</keyword>
<feature type="compositionally biased region" description="Polar residues" evidence="4">
    <location>
        <begin position="427"/>
        <end position="436"/>
    </location>
</feature>
<dbReference type="PANTHER" id="PTHR24369:SF210">
    <property type="entry name" value="CHAOPTIN-RELATED"/>
    <property type="match status" value="1"/>
</dbReference>
<dbReference type="EMBL" id="GG666565">
    <property type="protein sequence ID" value="EEN54514.1"/>
    <property type="molecule type" value="Genomic_DNA"/>
</dbReference>
<dbReference type="InterPro" id="IPR050541">
    <property type="entry name" value="LRR_TM_domain-containing"/>
</dbReference>
<name>C3YZ06_BRAFL</name>
<keyword evidence="2" id="KW-0732">Signal</keyword>
<dbReference type="Pfam" id="PF13855">
    <property type="entry name" value="LRR_8"/>
    <property type="match status" value="1"/>
</dbReference>
<keyword evidence="5" id="KW-1133">Transmembrane helix</keyword>
<reference evidence="6" key="1">
    <citation type="journal article" date="2008" name="Nature">
        <title>The amphioxus genome and the evolution of the chordate karyotype.</title>
        <authorList>
            <consortium name="US DOE Joint Genome Institute (JGI-PGF)"/>
            <person name="Putnam N.H."/>
            <person name="Butts T."/>
            <person name="Ferrier D.E.K."/>
            <person name="Furlong R.F."/>
            <person name="Hellsten U."/>
            <person name="Kawashima T."/>
            <person name="Robinson-Rechavi M."/>
            <person name="Shoguchi E."/>
            <person name="Terry A."/>
            <person name="Yu J.-K."/>
            <person name="Benito-Gutierrez E.L."/>
            <person name="Dubchak I."/>
            <person name="Garcia-Fernandez J."/>
            <person name="Gibson-Brown J.J."/>
            <person name="Grigoriev I.V."/>
            <person name="Horton A.C."/>
            <person name="de Jong P.J."/>
            <person name="Jurka J."/>
            <person name="Kapitonov V.V."/>
            <person name="Kohara Y."/>
            <person name="Kuroki Y."/>
            <person name="Lindquist E."/>
            <person name="Lucas S."/>
            <person name="Osoegawa K."/>
            <person name="Pennacchio L.A."/>
            <person name="Salamov A.A."/>
            <person name="Satou Y."/>
            <person name="Sauka-Spengler T."/>
            <person name="Schmutz J."/>
            <person name="Shin-I T."/>
            <person name="Toyoda A."/>
            <person name="Bronner-Fraser M."/>
            <person name="Fujiyama A."/>
            <person name="Holland L.Z."/>
            <person name="Holland P.W.H."/>
            <person name="Satoh N."/>
            <person name="Rokhsar D.S."/>
        </authorList>
    </citation>
    <scope>NUCLEOTIDE SEQUENCE [LARGE SCALE GENOMIC DNA]</scope>
    <source>
        <strain evidence="6">S238N-H82</strain>
        <tissue evidence="6">Testes</tissue>
    </source>
</reference>
<organism>
    <name type="scientific">Branchiostoma floridae</name>
    <name type="common">Florida lancelet</name>
    <name type="synonym">Amphioxus</name>
    <dbReference type="NCBI Taxonomy" id="7739"/>
    <lineage>
        <taxon>Eukaryota</taxon>
        <taxon>Metazoa</taxon>
        <taxon>Chordata</taxon>
        <taxon>Cephalochordata</taxon>
        <taxon>Leptocardii</taxon>
        <taxon>Amphioxiformes</taxon>
        <taxon>Branchiostomatidae</taxon>
        <taxon>Branchiostoma</taxon>
    </lineage>
</organism>
<feature type="transmembrane region" description="Helical" evidence="5">
    <location>
        <begin position="322"/>
        <end position="347"/>
    </location>
</feature>